<proteinExistence type="predicted"/>
<evidence type="ECO:0000313" key="3">
    <source>
        <dbReference type="EMBL" id="MBB4763945.1"/>
    </source>
</evidence>
<feature type="domain" description="Glycoside-hydrolase family GH114 TIM-barrel" evidence="2">
    <location>
        <begin position="87"/>
        <end position="345"/>
    </location>
</feature>
<evidence type="ECO:0000259" key="2">
    <source>
        <dbReference type="Pfam" id="PF03537"/>
    </source>
</evidence>
<organism evidence="3 4">
    <name type="scientific">Actinoplanes digitatis</name>
    <dbReference type="NCBI Taxonomy" id="1868"/>
    <lineage>
        <taxon>Bacteria</taxon>
        <taxon>Bacillati</taxon>
        <taxon>Actinomycetota</taxon>
        <taxon>Actinomycetes</taxon>
        <taxon>Micromonosporales</taxon>
        <taxon>Micromonosporaceae</taxon>
        <taxon>Actinoplanes</taxon>
    </lineage>
</organism>
<dbReference type="GO" id="GO:0004817">
    <property type="term" value="F:cysteine-tRNA ligase activity"/>
    <property type="evidence" value="ECO:0007669"/>
    <property type="project" value="UniProtKB-EC"/>
</dbReference>
<comment type="caution">
    <text evidence="3">The sequence shown here is derived from an EMBL/GenBank/DDBJ whole genome shotgun (WGS) entry which is preliminary data.</text>
</comment>
<sequence length="352" mass="38359">MRNRRRGMVLAGLLAVALLAVGAVLVIRAGTGRAPTATGTVAPPASTPPVSAPSVSAPPSSAPVVSGGTLPLPSGSAAAPAPGRISSWAYQLQEYPDGRLDQLASGPYQLAVVDLARDAHADYFRADEIRKVRGTGKRVLAYFEIGSIEEFRPEYPVLRRDAGDLIANEWGDWPGEYFVRYWDERWWERVIRGRVDQALKAGFDGVYLDTPLAYEQIDTRYAQGRDRAALGADMAALIARISAYAKARRPGFLIVPQNSPELRRFGGYTKAIDGIAMEELFFLATDEPCTEDFCAENLADTRALRDAGKFVLSVDYATRPADIRSACGRYRSERFAGTVTVLELDRLTPPCA</sequence>
<dbReference type="RefSeq" id="WP_239087418.1">
    <property type="nucleotide sequence ID" value="NZ_BOMK01000024.1"/>
</dbReference>
<dbReference type="Gene3D" id="3.20.20.70">
    <property type="entry name" value="Aldolase class I"/>
    <property type="match status" value="1"/>
</dbReference>
<evidence type="ECO:0000313" key="4">
    <source>
        <dbReference type="Proteomes" id="UP000578112"/>
    </source>
</evidence>
<dbReference type="AlphaFoldDB" id="A0A7W7I047"/>
<keyword evidence="4" id="KW-1185">Reference proteome</keyword>
<reference evidence="3 4" key="1">
    <citation type="submission" date="2020-08" db="EMBL/GenBank/DDBJ databases">
        <title>Sequencing the genomes of 1000 actinobacteria strains.</title>
        <authorList>
            <person name="Klenk H.-P."/>
        </authorList>
    </citation>
    <scope>NUCLEOTIDE SEQUENCE [LARGE SCALE GENOMIC DNA]</scope>
    <source>
        <strain evidence="3 4">DSM 43149</strain>
    </source>
</reference>
<keyword evidence="3" id="KW-0436">Ligase</keyword>
<dbReference type="EC" id="6.1.1.16" evidence="3"/>
<evidence type="ECO:0000256" key="1">
    <source>
        <dbReference type="SAM" id="MobiDB-lite"/>
    </source>
</evidence>
<dbReference type="PANTHER" id="PTHR35882:SF2">
    <property type="entry name" value="PELA"/>
    <property type="match status" value="1"/>
</dbReference>
<dbReference type="PRINTS" id="PR01545">
    <property type="entry name" value="THEMAYE10DUF"/>
</dbReference>
<dbReference type="SUPFAM" id="SSF51445">
    <property type="entry name" value="(Trans)glycosidases"/>
    <property type="match status" value="1"/>
</dbReference>
<feature type="compositionally biased region" description="Low complexity" evidence="1">
    <location>
        <begin position="35"/>
        <end position="44"/>
    </location>
</feature>
<keyword evidence="3" id="KW-0030">Aminoacyl-tRNA synthetase</keyword>
<dbReference type="PANTHER" id="PTHR35882">
    <property type="entry name" value="PELA"/>
    <property type="match status" value="1"/>
</dbReference>
<name>A0A7W7I047_9ACTN</name>
<dbReference type="InterPro" id="IPR013785">
    <property type="entry name" value="Aldolase_TIM"/>
</dbReference>
<dbReference type="Proteomes" id="UP000578112">
    <property type="component" value="Unassembled WGS sequence"/>
</dbReference>
<dbReference type="InterPro" id="IPR017853">
    <property type="entry name" value="GH"/>
</dbReference>
<dbReference type="InterPro" id="IPR016062">
    <property type="entry name" value="TM1410-rel"/>
</dbReference>
<feature type="region of interest" description="Disordered" evidence="1">
    <location>
        <begin position="35"/>
        <end position="68"/>
    </location>
</feature>
<dbReference type="InterPro" id="IPR004352">
    <property type="entry name" value="GH114_TIM-barrel"/>
</dbReference>
<feature type="compositionally biased region" description="Low complexity" evidence="1">
    <location>
        <begin position="52"/>
        <end position="68"/>
    </location>
</feature>
<protein>
    <submittedName>
        <fullName evidence="3">Cysteinyl-tRNA synthetase</fullName>
        <ecNumber evidence="3">6.1.1.16</ecNumber>
    </submittedName>
</protein>
<gene>
    <name evidence="3" type="ORF">BJ971_004501</name>
</gene>
<dbReference type="EMBL" id="JACHNH010000001">
    <property type="protein sequence ID" value="MBB4763945.1"/>
    <property type="molecule type" value="Genomic_DNA"/>
</dbReference>
<dbReference type="Pfam" id="PF03537">
    <property type="entry name" value="Glyco_hydro_114"/>
    <property type="match status" value="1"/>
</dbReference>
<accession>A0A7W7I047</accession>